<comment type="caution">
    <text evidence="1">The sequence shown here is derived from an EMBL/GenBank/DDBJ whole genome shotgun (WGS) entry which is preliminary data.</text>
</comment>
<protein>
    <submittedName>
        <fullName evidence="1">Uncharacterized protein</fullName>
    </submittedName>
</protein>
<organism evidence="1 2">
    <name type="scientific">Macroventuria anomochaeta</name>
    <dbReference type="NCBI Taxonomy" id="301207"/>
    <lineage>
        <taxon>Eukaryota</taxon>
        <taxon>Fungi</taxon>
        <taxon>Dikarya</taxon>
        <taxon>Ascomycota</taxon>
        <taxon>Pezizomycotina</taxon>
        <taxon>Dothideomycetes</taxon>
        <taxon>Pleosporomycetidae</taxon>
        <taxon>Pleosporales</taxon>
        <taxon>Pleosporineae</taxon>
        <taxon>Didymellaceae</taxon>
        <taxon>Macroventuria</taxon>
    </lineage>
</organism>
<gene>
    <name evidence="1" type="ORF">BU25DRAFT_450198</name>
</gene>
<name>A0ACB6RTK4_9PLEO</name>
<reference evidence="1" key="1">
    <citation type="journal article" date="2020" name="Stud. Mycol.">
        <title>101 Dothideomycetes genomes: a test case for predicting lifestyles and emergence of pathogens.</title>
        <authorList>
            <person name="Haridas S."/>
            <person name="Albert R."/>
            <person name="Binder M."/>
            <person name="Bloem J."/>
            <person name="Labutti K."/>
            <person name="Salamov A."/>
            <person name="Andreopoulos B."/>
            <person name="Baker S."/>
            <person name="Barry K."/>
            <person name="Bills G."/>
            <person name="Bluhm B."/>
            <person name="Cannon C."/>
            <person name="Castanera R."/>
            <person name="Culley D."/>
            <person name="Daum C."/>
            <person name="Ezra D."/>
            <person name="Gonzalez J."/>
            <person name="Henrissat B."/>
            <person name="Kuo A."/>
            <person name="Liang C."/>
            <person name="Lipzen A."/>
            <person name="Lutzoni F."/>
            <person name="Magnuson J."/>
            <person name="Mondo S."/>
            <person name="Nolan M."/>
            <person name="Ohm R."/>
            <person name="Pangilinan J."/>
            <person name="Park H.-J."/>
            <person name="Ramirez L."/>
            <person name="Alfaro M."/>
            <person name="Sun H."/>
            <person name="Tritt A."/>
            <person name="Yoshinaga Y."/>
            <person name="Zwiers L.-H."/>
            <person name="Turgeon B."/>
            <person name="Goodwin S."/>
            <person name="Spatafora J."/>
            <person name="Crous P."/>
            <person name="Grigoriev I."/>
        </authorList>
    </citation>
    <scope>NUCLEOTIDE SEQUENCE</scope>
    <source>
        <strain evidence="1">CBS 525.71</strain>
    </source>
</reference>
<accession>A0ACB6RTK4</accession>
<evidence type="ECO:0000313" key="1">
    <source>
        <dbReference type="EMBL" id="KAF2625099.1"/>
    </source>
</evidence>
<dbReference type="Proteomes" id="UP000799754">
    <property type="component" value="Unassembled WGS sequence"/>
</dbReference>
<keyword evidence="2" id="KW-1185">Reference proteome</keyword>
<sequence length="462" mass="52218">MPAVVSRPRVETARKRRAHAKSRKGCGNCKLRRIKCDEAQPSCKKCKLYGVSCDYSGLESSLDLDAQGSFQVLLEPNTVVESCSLDEGDVEACVLHQENGINSWIPPLDSISINSSLTTVIDDSLRFNTSNPNWINKSWHFTNKRLVILSRFRERTSVTIGNPQMAPLYRDLICQLACKHSFLMHMLLSVTLMHDAHLANPLAAASATNSSQIALEHWNTASNLFNDVLSRPIPPSYRDAIWATGVFIGAASFWSISSTNPYDVWPLKPEEPDDLSWLRIGEGKKHLWRLAQPLRSDSIFCGLIKDHSCLTVPEWTAIETATESGPYIAARVMKIFGITPLSDENDNAYYHPILALSKCPNIKLTHENALNFLYIMAVITPEFLKLLEAKEMRAVFIMGWWYLLLTTGDLWWMSRRAKIEGQAIRIWLRRQQGGEELADLLDEIERHAGVEEVATAWFFEKV</sequence>
<evidence type="ECO:0000313" key="2">
    <source>
        <dbReference type="Proteomes" id="UP000799754"/>
    </source>
</evidence>
<proteinExistence type="predicted"/>
<dbReference type="EMBL" id="MU006727">
    <property type="protein sequence ID" value="KAF2625099.1"/>
    <property type="molecule type" value="Genomic_DNA"/>
</dbReference>